<dbReference type="AlphaFoldDB" id="A0A6A5XLL3"/>
<dbReference type="EMBL" id="ML978071">
    <property type="protein sequence ID" value="KAF2013786.1"/>
    <property type="molecule type" value="Genomic_DNA"/>
</dbReference>
<reference evidence="2" key="1">
    <citation type="journal article" date="2020" name="Stud. Mycol.">
        <title>101 Dothideomycetes genomes: a test case for predicting lifestyles and emergence of pathogens.</title>
        <authorList>
            <person name="Haridas S."/>
            <person name="Albert R."/>
            <person name="Binder M."/>
            <person name="Bloem J."/>
            <person name="Labutti K."/>
            <person name="Salamov A."/>
            <person name="Andreopoulos B."/>
            <person name="Baker S."/>
            <person name="Barry K."/>
            <person name="Bills G."/>
            <person name="Bluhm B."/>
            <person name="Cannon C."/>
            <person name="Castanera R."/>
            <person name="Culley D."/>
            <person name="Daum C."/>
            <person name="Ezra D."/>
            <person name="Gonzalez J."/>
            <person name="Henrissat B."/>
            <person name="Kuo A."/>
            <person name="Liang C."/>
            <person name="Lipzen A."/>
            <person name="Lutzoni F."/>
            <person name="Magnuson J."/>
            <person name="Mondo S."/>
            <person name="Nolan M."/>
            <person name="Ohm R."/>
            <person name="Pangilinan J."/>
            <person name="Park H.-J."/>
            <person name="Ramirez L."/>
            <person name="Alfaro M."/>
            <person name="Sun H."/>
            <person name="Tritt A."/>
            <person name="Yoshinaga Y."/>
            <person name="Zwiers L.-H."/>
            <person name="Turgeon B."/>
            <person name="Goodwin S."/>
            <person name="Spatafora J."/>
            <person name="Crous P."/>
            <person name="Grigoriev I."/>
        </authorList>
    </citation>
    <scope>NUCLEOTIDE SEQUENCE</scope>
    <source>
        <strain evidence="2">CBS 175.79</strain>
    </source>
</reference>
<feature type="compositionally biased region" description="Polar residues" evidence="1">
    <location>
        <begin position="205"/>
        <end position="234"/>
    </location>
</feature>
<feature type="compositionally biased region" description="Basic and acidic residues" evidence="1">
    <location>
        <begin position="316"/>
        <end position="325"/>
    </location>
</feature>
<accession>A0A6A5XLL3</accession>
<dbReference type="Proteomes" id="UP000799778">
    <property type="component" value="Unassembled WGS sequence"/>
</dbReference>
<feature type="compositionally biased region" description="Basic and acidic residues" evidence="1">
    <location>
        <begin position="117"/>
        <end position="128"/>
    </location>
</feature>
<protein>
    <submittedName>
        <fullName evidence="2">Uncharacterized protein</fullName>
    </submittedName>
</protein>
<feature type="compositionally biased region" description="Polar residues" evidence="1">
    <location>
        <begin position="77"/>
        <end position="98"/>
    </location>
</feature>
<keyword evidence="3" id="KW-1185">Reference proteome</keyword>
<feature type="region of interest" description="Disordered" evidence="1">
    <location>
        <begin position="24"/>
        <end position="261"/>
    </location>
</feature>
<proteinExistence type="predicted"/>
<feature type="compositionally biased region" description="Low complexity" evidence="1">
    <location>
        <begin position="282"/>
        <end position="299"/>
    </location>
</feature>
<dbReference type="OrthoDB" id="5431248at2759"/>
<gene>
    <name evidence="2" type="ORF">BU24DRAFT_452612</name>
</gene>
<feature type="compositionally biased region" description="Polar residues" evidence="1">
    <location>
        <begin position="165"/>
        <end position="179"/>
    </location>
</feature>
<organism evidence="2 3">
    <name type="scientific">Aaosphaeria arxii CBS 175.79</name>
    <dbReference type="NCBI Taxonomy" id="1450172"/>
    <lineage>
        <taxon>Eukaryota</taxon>
        <taxon>Fungi</taxon>
        <taxon>Dikarya</taxon>
        <taxon>Ascomycota</taxon>
        <taxon>Pezizomycotina</taxon>
        <taxon>Dothideomycetes</taxon>
        <taxon>Pleosporomycetidae</taxon>
        <taxon>Pleosporales</taxon>
        <taxon>Pleosporales incertae sedis</taxon>
        <taxon>Aaosphaeria</taxon>
    </lineage>
</organism>
<evidence type="ECO:0000313" key="3">
    <source>
        <dbReference type="Proteomes" id="UP000799778"/>
    </source>
</evidence>
<dbReference type="GeneID" id="54288597"/>
<evidence type="ECO:0000313" key="2">
    <source>
        <dbReference type="EMBL" id="KAF2013786.1"/>
    </source>
</evidence>
<evidence type="ECO:0000256" key="1">
    <source>
        <dbReference type="SAM" id="MobiDB-lite"/>
    </source>
</evidence>
<feature type="region of interest" description="Disordered" evidence="1">
    <location>
        <begin position="277"/>
        <end position="325"/>
    </location>
</feature>
<sequence length="370" mass="40623">MDADVPFPSPLFSRVTRAQVVSRRTWLDDDTDSSSDSDSAVPASIPRRRSCLVQARMREEEVDYFQTPSVPIKSPLRRSSVNSTNHPKTVSSTPNPTAKYSDAPEPRNFSHPFSVDSQKHTPRDRFLDSTKSGTTTQRGPLSNRKPSTRPSPSRQGTRLPLHLQRCSSLETIVSVNTQRSARDTTPRGSYETAAASHSTSEEEYSSPTLYNLSVPQGSPSIRSSEGSTQPSNQASSPTRSTLRSPSSSSIIQRLKPKKFREPLVEPEHLEIARTVSLDQVSHRTSSSSSILTISSSRPSDIYPAASTSTSTSNRSQDSHDWKASDFDTSKLSEAELKKCKKKGINPALYAEMKAARKGKWMSPIGGNAVL</sequence>
<feature type="compositionally biased region" description="Polar residues" evidence="1">
    <location>
        <begin position="129"/>
        <end position="156"/>
    </location>
</feature>
<name>A0A6A5XLL3_9PLEO</name>
<feature type="compositionally biased region" description="Low complexity" evidence="1">
    <location>
        <begin position="235"/>
        <end position="249"/>
    </location>
</feature>
<dbReference type="RefSeq" id="XP_033382125.1">
    <property type="nucleotide sequence ID" value="XM_033531200.1"/>
</dbReference>